<dbReference type="InterPro" id="IPR036390">
    <property type="entry name" value="WH_DNA-bd_sf"/>
</dbReference>
<dbReference type="Gene3D" id="3.40.50.300">
    <property type="entry name" value="P-loop containing nucleotide triphosphate hydrolases"/>
    <property type="match status" value="1"/>
</dbReference>
<keyword evidence="2" id="KW-1185">Reference proteome</keyword>
<dbReference type="AlphaFoldDB" id="A0A917VF59"/>
<reference evidence="1" key="2">
    <citation type="submission" date="2020-09" db="EMBL/GenBank/DDBJ databases">
        <authorList>
            <person name="Sun Q."/>
            <person name="Ohkuma M."/>
        </authorList>
    </citation>
    <scope>NUCLEOTIDE SEQUENCE</scope>
    <source>
        <strain evidence="1">JCM 13064</strain>
    </source>
</reference>
<reference evidence="1" key="1">
    <citation type="journal article" date="2014" name="Int. J. Syst. Evol. Microbiol.">
        <title>Complete genome sequence of Corynebacterium casei LMG S-19264T (=DSM 44701T), isolated from a smear-ripened cheese.</title>
        <authorList>
            <consortium name="US DOE Joint Genome Institute (JGI-PGF)"/>
            <person name="Walter F."/>
            <person name="Albersmeier A."/>
            <person name="Kalinowski J."/>
            <person name="Ruckert C."/>
        </authorList>
    </citation>
    <scope>NUCLEOTIDE SEQUENCE</scope>
    <source>
        <strain evidence="1">JCM 13064</strain>
    </source>
</reference>
<organism evidence="1 2">
    <name type="scientific">Sphaerisporangium melleum</name>
    <dbReference type="NCBI Taxonomy" id="321316"/>
    <lineage>
        <taxon>Bacteria</taxon>
        <taxon>Bacillati</taxon>
        <taxon>Actinomycetota</taxon>
        <taxon>Actinomycetes</taxon>
        <taxon>Streptosporangiales</taxon>
        <taxon>Streptosporangiaceae</taxon>
        <taxon>Sphaerisporangium</taxon>
    </lineage>
</organism>
<name>A0A917VF59_9ACTN</name>
<dbReference type="InterPro" id="IPR027417">
    <property type="entry name" value="P-loop_NTPase"/>
</dbReference>
<dbReference type="EMBL" id="BMNT01000004">
    <property type="protein sequence ID" value="GGK68535.1"/>
    <property type="molecule type" value="Genomic_DNA"/>
</dbReference>
<dbReference type="PANTHER" id="PTHR34704:SF1">
    <property type="entry name" value="ATPASE"/>
    <property type="match status" value="1"/>
</dbReference>
<sequence length="507" mass="55556">MREGLPEKPEDVVDRDREWNLLAEFLADPDPAMRLGIVSGRRRHGKSYLLQALSEQVGGLYVTAVREEGRLPAIQRFADAVAAHAGLRPGSLRLVDWRDVLSSALDVTARAPHPLLVIDELPYLLQHSPEIPGLLQQLYDERQRGAPPGAGPGPRLILCGSAMSVMHELLSGTKPLRGRAVVDLRLGAFGYRDSRAFWRITDPLTALKVHAVLGGAPGYRPVAGRPHPDDGFDAWLTGTLLDPGRAVYSRTETEYLLREDPRITQHTLYYDILTAIAQGATTASKIGAALERSRNAVAHPLGVLESTGYIRREEDILRARHPVITLTDPVIRFNQLITLPQAAAVEQGFAEPVWRQAAPTFNSKILGPHFEDLARDFTRRYAHPLLPGGLPGPVGTTEVADQAARTKHEVDVVALAAGERPQAPRARIALLGEAKATAARRGTGDLERLERIRTLLADQGYDTTATTLALYSLHGFYPDLVELSDRRADLLLVDLPTLYGMEDEEGA</sequence>
<proteinExistence type="predicted"/>
<dbReference type="SUPFAM" id="SSF52540">
    <property type="entry name" value="P-loop containing nucleoside triphosphate hydrolases"/>
    <property type="match status" value="1"/>
</dbReference>
<accession>A0A917VF59</accession>
<evidence type="ECO:0000313" key="2">
    <source>
        <dbReference type="Proteomes" id="UP000645217"/>
    </source>
</evidence>
<gene>
    <name evidence="1" type="ORF">GCM10007964_09340</name>
</gene>
<comment type="caution">
    <text evidence="1">The sequence shown here is derived from an EMBL/GenBank/DDBJ whole genome shotgun (WGS) entry which is preliminary data.</text>
</comment>
<dbReference type="Gene3D" id="1.10.10.10">
    <property type="entry name" value="Winged helix-like DNA-binding domain superfamily/Winged helix DNA-binding domain"/>
    <property type="match status" value="1"/>
</dbReference>
<dbReference type="SUPFAM" id="SSF46785">
    <property type="entry name" value="Winged helix' DNA-binding domain"/>
    <property type="match status" value="1"/>
</dbReference>
<dbReference type="PANTHER" id="PTHR34704">
    <property type="entry name" value="ATPASE"/>
    <property type="match status" value="1"/>
</dbReference>
<dbReference type="RefSeq" id="WP_189161679.1">
    <property type="nucleotide sequence ID" value="NZ_BMNT01000004.1"/>
</dbReference>
<dbReference type="InterPro" id="IPR036388">
    <property type="entry name" value="WH-like_DNA-bd_sf"/>
</dbReference>
<evidence type="ECO:0000313" key="1">
    <source>
        <dbReference type="EMBL" id="GGK68535.1"/>
    </source>
</evidence>
<protein>
    <submittedName>
        <fullName evidence="1">ArsR family transcriptional regulator</fullName>
    </submittedName>
</protein>
<dbReference type="Proteomes" id="UP000645217">
    <property type="component" value="Unassembled WGS sequence"/>
</dbReference>